<dbReference type="SMART" id="SM00116">
    <property type="entry name" value="CBS"/>
    <property type="match status" value="2"/>
</dbReference>
<evidence type="ECO:0000256" key="5">
    <source>
        <dbReference type="ARBA" id="ARBA00023211"/>
    </source>
</evidence>
<dbReference type="InterPro" id="IPR038763">
    <property type="entry name" value="DHH_sf"/>
</dbReference>
<gene>
    <name evidence="10" type="ORF">SPACI_032110</name>
</gene>
<reference evidence="10" key="1">
    <citation type="submission" date="2024-05" db="EMBL/GenBank/DDBJ databases">
        <title>Isolation and characterization of Sporomusa carbonis sp. nov., a carboxydotrophic hydrogenogen in the genus of Sporomusa isolated from a charcoal burning pile.</title>
        <authorList>
            <person name="Boeer T."/>
            <person name="Rosenbaum F."/>
            <person name="Eysell L."/>
            <person name="Mueller V."/>
            <person name="Daniel R."/>
            <person name="Poehlein A."/>
        </authorList>
    </citation>
    <scope>NUCLEOTIDE SEQUENCE [LARGE SCALE GENOMIC DNA]</scope>
    <source>
        <strain evidence="10">DSM 3132</strain>
    </source>
</reference>
<feature type="domain" description="CBS" evidence="9">
    <location>
        <begin position="265"/>
        <end position="320"/>
    </location>
</feature>
<dbReference type="EC" id="3.6.1.1" evidence="2"/>
<dbReference type="NCBIfam" id="NF003877">
    <property type="entry name" value="PRK05427.1"/>
    <property type="match status" value="1"/>
</dbReference>
<dbReference type="PROSITE" id="PS51371">
    <property type="entry name" value="CBS"/>
    <property type="match status" value="2"/>
</dbReference>
<name>A0ABZ3J5G2_SPOA4</name>
<dbReference type="EMBL" id="CP155571">
    <property type="protein sequence ID" value="XFO73137.1"/>
    <property type="molecule type" value="Genomic_DNA"/>
</dbReference>
<keyword evidence="3" id="KW-0479">Metal-binding</keyword>
<evidence type="ECO:0000259" key="9">
    <source>
        <dbReference type="PROSITE" id="PS51371"/>
    </source>
</evidence>
<evidence type="ECO:0000313" key="10">
    <source>
        <dbReference type="EMBL" id="XFO73137.1"/>
    </source>
</evidence>
<dbReference type="Pfam" id="PF00571">
    <property type="entry name" value="CBS"/>
    <property type="match status" value="2"/>
</dbReference>
<dbReference type="InterPro" id="IPR010766">
    <property type="entry name" value="DRTGG"/>
</dbReference>
<evidence type="ECO:0000256" key="3">
    <source>
        <dbReference type="ARBA" id="ARBA00022723"/>
    </source>
</evidence>
<keyword evidence="8" id="KW-0129">CBS domain</keyword>
<dbReference type="Gene3D" id="3.40.1390.20">
    <property type="entry name" value="HprK N-terminal domain-like"/>
    <property type="match status" value="1"/>
</dbReference>
<keyword evidence="11" id="KW-1185">Reference proteome</keyword>
<dbReference type="Proteomes" id="UP000216052">
    <property type="component" value="Chromosome"/>
</dbReference>
<dbReference type="Pfam" id="PF01368">
    <property type="entry name" value="DHH"/>
    <property type="match status" value="1"/>
</dbReference>
<dbReference type="SUPFAM" id="SSF64182">
    <property type="entry name" value="DHH phosphoesterases"/>
    <property type="match status" value="1"/>
</dbReference>
<dbReference type="InterPro" id="IPR038222">
    <property type="entry name" value="DHHA2_dom_sf"/>
</dbReference>
<accession>A0ABZ3J5G2</accession>
<dbReference type="InterPro" id="IPR046342">
    <property type="entry name" value="CBS_dom_sf"/>
</dbReference>
<evidence type="ECO:0000256" key="1">
    <source>
        <dbReference type="ARBA" id="ARBA00001936"/>
    </source>
</evidence>
<dbReference type="InterPro" id="IPR028979">
    <property type="entry name" value="Ser_kin/Pase_Hpr-like_N_sf"/>
</dbReference>
<dbReference type="Pfam" id="PF07085">
    <property type="entry name" value="DRTGG"/>
    <property type="match status" value="1"/>
</dbReference>
<dbReference type="Gene3D" id="3.10.310.20">
    <property type="entry name" value="DHHA2 domain"/>
    <property type="match status" value="1"/>
</dbReference>
<evidence type="ECO:0000256" key="4">
    <source>
        <dbReference type="ARBA" id="ARBA00022801"/>
    </source>
</evidence>
<organism evidence="10 11">
    <name type="scientific">Sporomusa acidovorans (strain ATCC 49682 / DSM 3132 / Mol)</name>
    <dbReference type="NCBI Taxonomy" id="1123286"/>
    <lineage>
        <taxon>Bacteria</taxon>
        <taxon>Bacillati</taxon>
        <taxon>Bacillota</taxon>
        <taxon>Negativicutes</taxon>
        <taxon>Selenomonadales</taxon>
        <taxon>Sporomusaceae</taxon>
        <taxon>Sporomusa</taxon>
    </lineage>
</organism>
<dbReference type="InterPro" id="IPR004097">
    <property type="entry name" value="DHHA2"/>
</dbReference>
<dbReference type="InterPro" id="IPR001667">
    <property type="entry name" value="DDH_dom"/>
</dbReference>
<dbReference type="InterPro" id="IPR000644">
    <property type="entry name" value="CBS_dom"/>
</dbReference>
<dbReference type="Gene3D" id="3.90.1640.10">
    <property type="entry name" value="inorganic pyrophosphatase (n-terminal core)"/>
    <property type="match status" value="2"/>
</dbReference>
<keyword evidence="5" id="KW-0464">Manganese</keyword>
<evidence type="ECO:0000313" key="11">
    <source>
        <dbReference type="Proteomes" id="UP000216052"/>
    </source>
</evidence>
<dbReference type="SUPFAM" id="SSF75138">
    <property type="entry name" value="HprK N-terminal domain-like"/>
    <property type="match status" value="1"/>
</dbReference>
<evidence type="ECO:0000256" key="8">
    <source>
        <dbReference type="PROSITE-ProRule" id="PRU00703"/>
    </source>
</evidence>
<dbReference type="NCBIfam" id="NF011443">
    <property type="entry name" value="PRK14869.1-5"/>
    <property type="match status" value="1"/>
</dbReference>
<comment type="catalytic activity">
    <reaction evidence="7">
        <text>diphosphate + H2O = 2 phosphate + H(+)</text>
        <dbReference type="Rhea" id="RHEA:24576"/>
        <dbReference type="ChEBI" id="CHEBI:15377"/>
        <dbReference type="ChEBI" id="CHEBI:15378"/>
        <dbReference type="ChEBI" id="CHEBI:33019"/>
        <dbReference type="ChEBI" id="CHEBI:43474"/>
        <dbReference type="EC" id="3.6.1.1"/>
    </reaction>
</comment>
<evidence type="ECO:0000256" key="6">
    <source>
        <dbReference type="ARBA" id="ARBA00032535"/>
    </source>
</evidence>
<proteinExistence type="predicted"/>
<dbReference type="GO" id="GO:0004427">
    <property type="term" value="F:inorganic diphosphate phosphatase activity"/>
    <property type="evidence" value="ECO:0007669"/>
    <property type="project" value="UniProtKB-EC"/>
</dbReference>
<dbReference type="SUPFAM" id="SSF54631">
    <property type="entry name" value="CBS-domain pair"/>
    <property type="match status" value="1"/>
</dbReference>
<dbReference type="PANTHER" id="PTHR12112:SF22">
    <property type="entry name" value="MANGANESE-DEPENDENT INORGANIC PYROPHOSPHATASE-RELATED"/>
    <property type="match status" value="1"/>
</dbReference>
<dbReference type="SMART" id="SM01131">
    <property type="entry name" value="DHHA2"/>
    <property type="match status" value="1"/>
</dbReference>
<dbReference type="NCBIfam" id="NF011442">
    <property type="entry name" value="PRK14869.1-4"/>
    <property type="match status" value="1"/>
</dbReference>
<keyword evidence="4 10" id="KW-0378">Hydrolase</keyword>
<feature type="domain" description="CBS" evidence="9">
    <location>
        <begin position="87"/>
        <end position="146"/>
    </location>
</feature>
<evidence type="ECO:0000256" key="7">
    <source>
        <dbReference type="ARBA" id="ARBA00047820"/>
    </source>
</evidence>
<evidence type="ECO:0000256" key="2">
    <source>
        <dbReference type="ARBA" id="ARBA00012146"/>
    </source>
</evidence>
<sequence length="557" mass="60656">MPGRSSKSIGVENSLSKPIYVIGHRNPDTDSICSAIAYAHLKTALGEHTVPARAGKINAETKYVLDVFGVQPPELILDLYPRAKDVMHENTIAIHPWNTLRKLGQLIKEHNLKSIPVVESDKSLVGIVTVSDLAERYVNELGMQDLRETGVDYAGILQCLGGTLVCGGELSKRIEGHVKIAASRTQTMAKVIQPDDIVLVGDRTSAQLACIEIGVACLIVTGDFAVAPEVVRAARTAGTYIIKAPQDTYTCGRLINQSIPVRKIMKTNVTSFKPDDMVSDIKNSIIRTGYRNYPVVQAGKLVGLIDRDRLIVPERDQIILVDHNERSQAVDGIEEAKIVEIVDHHRLGGLETSEPIFIRHEPVGSTATIVANMHWHRNVAIPQKLAGLLLAAIISDTVLFKSPTATAKDHDTANKLAQIAGLSIQDFGMAMLKAGSVIDKLTPADIVATDLKEFQIGEYYVAISQISVMDPESVLQQQSQIEAALQAICIKEQYNMAILLVTGILDEATYLMFYGQPSGLIATAFGPGRSDGSWFLPGVMSRKKQVVPPLIDAVRRL</sequence>
<comment type="cofactor">
    <cofactor evidence="1">
        <name>Mn(2+)</name>
        <dbReference type="ChEBI" id="CHEBI:29035"/>
    </cofactor>
</comment>
<dbReference type="PANTHER" id="PTHR12112">
    <property type="entry name" value="BNIP - RELATED"/>
    <property type="match status" value="1"/>
</dbReference>
<dbReference type="Pfam" id="PF02833">
    <property type="entry name" value="DHHA2"/>
    <property type="match status" value="1"/>
</dbReference>
<protein>
    <recommendedName>
        <fullName evidence="2">inorganic diphosphatase</fullName>
        <ecNumber evidence="2">3.6.1.1</ecNumber>
    </recommendedName>
    <alternativeName>
        <fullName evidence="6">Pyrophosphate phospho-hydrolase</fullName>
    </alternativeName>
</protein>